<dbReference type="EMBL" id="CP141531">
    <property type="protein sequence ID" value="WRO06684.1"/>
    <property type="molecule type" value="Genomic_DNA"/>
</dbReference>
<organism evidence="11 12">
    <name type="scientific">Dehalococcoides mccartyi</name>
    <dbReference type="NCBI Taxonomy" id="61435"/>
    <lineage>
        <taxon>Bacteria</taxon>
        <taxon>Bacillati</taxon>
        <taxon>Chloroflexota</taxon>
        <taxon>Dehalococcoidia</taxon>
        <taxon>Dehalococcoidales</taxon>
        <taxon>Dehalococcoidaceae</taxon>
        <taxon>Dehalococcoides</taxon>
    </lineage>
</organism>
<accession>A0AB38Z7X3</accession>
<dbReference type="PANTHER" id="PTHR10803">
    <property type="entry name" value="ARSENICAL PUMP-DRIVING ATPASE ARSENITE-TRANSLOCATING ATPASE"/>
    <property type="match status" value="1"/>
</dbReference>
<sequence>MSRILLFTGKGGVGKTTIAATTALCAAERGYKTVVISTDAAHSLGDSLDHQLGPEPLQVSPNLWAQESNILYNIEKYWGTVRQWLAALMAWRGVDDIVAEEIAVLPGMEELANLLWVYHYEQKRDYDVIVIDCAPTAESLRLLTFPEVAKWWLNKLLPVGRKLLPVAYPIVHRFTDMPLPNEEIFTSIDELFKELDGLRALLTNPQITSIRLVLNPEKMVIREAQRTYTYLNLYGYPTDAVICNRIIPQSADGKYWQEWKDAQTEHLQFIEECFSPLPILKVPLMEREAVGMKMLEEMGRLMYKEDPTRILFEGKPISIDHDNGNYVLSMNLPFITKGDVSLLRSGDELIVRIGNQKHSILLPQVLLEYQVKGAKLEDSLLRIRFEKGADNVGG</sequence>
<evidence type="ECO:0000256" key="4">
    <source>
        <dbReference type="ARBA" id="ARBA00022849"/>
    </source>
</evidence>
<dbReference type="NCBIfam" id="TIGR00345">
    <property type="entry name" value="GET3_arsA_TRC40"/>
    <property type="match status" value="1"/>
</dbReference>
<keyword evidence="5" id="KW-1278">Translocase</keyword>
<dbReference type="GO" id="GO:0005524">
    <property type="term" value="F:ATP binding"/>
    <property type="evidence" value="ECO:0007669"/>
    <property type="project" value="UniProtKB-KW"/>
</dbReference>
<comment type="similarity">
    <text evidence="1">Belongs to the arsA ATPase family.</text>
</comment>
<dbReference type="InterPro" id="IPR025723">
    <property type="entry name" value="ArsA/GET3_ATPase-like"/>
</dbReference>
<feature type="domain" description="ArsA HSP20-like" evidence="10">
    <location>
        <begin position="323"/>
        <end position="385"/>
    </location>
</feature>
<dbReference type="InterPro" id="IPR008978">
    <property type="entry name" value="HSP20-like_chaperone"/>
</dbReference>
<dbReference type="InterPro" id="IPR040612">
    <property type="entry name" value="ArsA_HSP20-like"/>
</dbReference>
<dbReference type="InterPro" id="IPR016300">
    <property type="entry name" value="ATPase_ArsA/GET3"/>
</dbReference>
<comment type="catalytic activity">
    <reaction evidence="6">
        <text>arsenite(in) + ATP + H2O = arsenite(out) + ADP + phosphate + H(+)</text>
        <dbReference type="Rhea" id="RHEA:11348"/>
        <dbReference type="ChEBI" id="CHEBI:15377"/>
        <dbReference type="ChEBI" id="CHEBI:15378"/>
        <dbReference type="ChEBI" id="CHEBI:29242"/>
        <dbReference type="ChEBI" id="CHEBI:30616"/>
        <dbReference type="ChEBI" id="CHEBI:43474"/>
        <dbReference type="ChEBI" id="CHEBI:456216"/>
        <dbReference type="EC" id="7.3.2.7"/>
    </reaction>
</comment>
<dbReference type="Pfam" id="PF17886">
    <property type="entry name" value="ArsA_HSP20"/>
    <property type="match status" value="1"/>
</dbReference>
<dbReference type="Gene3D" id="3.40.50.300">
    <property type="entry name" value="P-loop containing nucleotide triphosphate hydrolases"/>
    <property type="match status" value="1"/>
</dbReference>
<proteinExistence type="inferred from homology"/>
<evidence type="ECO:0000256" key="7">
    <source>
        <dbReference type="ARBA" id="ARBA00059736"/>
    </source>
</evidence>
<comment type="function">
    <text evidence="7">Anion-transporting ATPase. Catalyzes the extrusion of arsenite.</text>
</comment>
<dbReference type="GO" id="GO:0016887">
    <property type="term" value="F:ATP hydrolysis activity"/>
    <property type="evidence" value="ECO:0007669"/>
    <property type="project" value="InterPro"/>
</dbReference>
<keyword evidence="2" id="KW-0547">Nucleotide-binding</keyword>
<evidence type="ECO:0000256" key="1">
    <source>
        <dbReference type="ARBA" id="ARBA00011040"/>
    </source>
</evidence>
<dbReference type="FunFam" id="3.40.50.300:FF:001801">
    <property type="entry name" value="Putative arsenical pump-driving ATPase"/>
    <property type="match status" value="1"/>
</dbReference>
<feature type="domain" description="ArsA/GET3 Anion-transporting ATPase-like" evidence="9">
    <location>
        <begin position="3"/>
        <end position="304"/>
    </location>
</feature>
<keyword evidence="3" id="KW-0067">ATP-binding</keyword>
<keyword evidence="4" id="KW-0059">Arsenical resistance</keyword>
<evidence type="ECO:0000256" key="3">
    <source>
        <dbReference type="ARBA" id="ARBA00022840"/>
    </source>
</evidence>
<dbReference type="SUPFAM" id="SSF52540">
    <property type="entry name" value="P-loop containing nucleoside triphosphate hydrolases"/>
    <property type="match status" value="1"/>
</dbReference>
<protein>
    <recommendedName>
        <fullName evidence="8">arsenite-transporting ATPase</fullName>
        <ecNumber evidence="8">7.3.2.7</ecNumber>
    </recommendedName>
</protein>
<reference evidence="11" key="1">
    <citation type="submission" date="2023-12" db="EMBL/GenBank/DDBJ databases">
        <title>Isolation of organohalide respiring bacteria Dehalococcoides mccartyi strain GPTCE1 in groundwater collected near a chemical plant in Suzhou, China.</title>
        <authorList>
            <person name="Liu G."/>
        </authorList>
    </citation>
    <scope>NUCLEOTIDE SEQUENCE</scope>
    <source>
        <strain evidence="11">GPTCE1</strain>
    </source>
</reference>
<gene>
    <name evidence="11" type="ORF">VLL09_04660</name>
</gene>
<dbReference type="Gene3D" id="2.60.40.790">
    <property type="match status" value="1"/>
</dbReference>
<evidence type="ECO:0000256" key="5">
    <source>
        <dbReference type="ARBA" id="ARBA00022967"/>
    </source>
</evidence>
<dbReference type="Proteomes" id="UP001327986">
    <property type="component" value="Chromosome"/>
</dbReference>
<dbReference type="RefSeq" id="WP_324664186.1">
    <property type="nucleotide sequence ID" value="NZ_CP141531.1"/>
</dbReference>
<dbReference type="PANTHER" id="PTHR10803:SF3">
    <property type="entry name" value="ATPASE GET3"/>
    <property type="match status" value="1"/>
</dbReference>
<evidence type="ECO:0000256" key="8">
    <source>
        <dbReference type="ARBA" id="ARBA00066752"/>
    </source>
</evidence>
<dbReference type="Pfam" id="PF02374">
    <property type="entry name" value="ArsA_ATPase"/>
    <property type="match status" value="1"/>
</dbReference>
<name>A0AB38Z7X3_9CHLR</name>
<dbReference type="AlphaFoldDB" id="A0AB38Z7X3"/>
<evidence type="ECO:0000256" key="2">
    <source>
        <dbReference type="ARBA" id="ARBA00022741"/>
    </source>
</evidence>
<dbReference type="EC" id="7.3.2.7" evidence="8"/>
<evidence type="ECO:0000313" key="11">
    <source>
        <dbReference type="EMBL" id="WRO06684.1"/>
    </source>
</evidence>
<evidence type="ECO:0000259" key="10">
    <source>
        <dbReference type="Pfam" id="PF17886"/>
    </source>
</evidence>
<evidence type="ECO:0000313" key="12">
    <source>
        <dbReference type="Proteomes" id="UP001327986"/>
    </source>
</evidence>
<dbReference type="GO" id="GO:0015446">
    <property type="term" value="F:ATPase-coupled arsenite transmembrane transporter activity"/>
    <property type="evidence" value="ECO:0007669"/>
    <property type="project" value="UniProtKB-EC"/>
</dbReference>
<evidence type="ECO:0000259" key="9">
    <source>
        <dbReference type="Pfam" id="PF02374"/>
    </source>
</evidence>
<dbReference type="InterPro" id="IPR027417">
    <property type="entry name" value="P-loop_NTPase"/>
</dbReference>
<dbReference type="CDD" id="cd02035">
    <property type="entry name" value="ArsA"/>
    <property type="match status" value="1"/>
</dbReference>
<evidence type="ECO:0000256" key="6">
    <source>
        <dbReference type="ARBA" id="ARBA00052296"/>
    </source>
</evidence>